<reference evidence="2" key="1">
    <citation type="submission" date="2014-12" db="EMBL/GenBank/DDBJ databases">
        <title>Insight into the proteome of Arion vulgaris.</title>
        <authorList>
            <person name="Aradska J."/>
            <person name="Bulat T."/>
            <person name="Smidak R."/>
            <person name="Sarate P."/>
            <person name="Gangsoo J."/>
            <person name="Sialana F."/>
            <person name="Bilban M."/>
            <person name="Lubec G."/>
        </authorList>
    </citation>
    <scope>NUCLEOTIDE SEQUENCE</scope>
    <source>
        <tissue evidence="2">Skin</tissue>
    </source>
</reference>
<accession>A0A0B7A537</accession>
<feature type="transmembrane region" description="Helical" evidence="1">
    <location>
        <begin position="44"/>
        <end position="65"/>
    </location>
</feature>
<evidence type="ECO:0000256" key="1">
    <source>
        <dbReference type="SAM" id="Phobius"/>
    </source>
</evidence>
<evidence type="ECO:0000313" key="2">
    <source>
        <dbReference type="EMBL" id="CEK75898.1"/>
    </source>
</evidence>
<keyword evidence="1" id="KW-1133">Transmembrane helix</keyword>
<keyword evidence="1" id="KW-0812">Transmembrane</keyword>
<keyword evidence="1" id="KW-0472">Membrane</keyword>
<dbReference type="AlphaFoldDB" id="A0A0B7A537"/>
<proteinExistence type="predicted"/>
<organism evidence="2">
    <name type="scientific">Arion vulgaris</name>
    <dbReference type="NCBI Taxonomy" id="1028688"/>
    <lineage>
        <taxon>Eukaryota</taxon>
        <taxon>Metazoa</taxon>
        <taxon>Spiralia</taxon>
        <taxon>Lophotrochozoa</taxon>
        <taxon>Mollusca</taxon>
        <taxon>Gastropoda</taxon>
        <taxon>Heterobranchia</taxon>
        <taxon>Euthyneura</taxon>
        <taxon>Panpulmonata</taxon>
        <taxon>Eupulmonata</taxon>
        <taxon>Stylommatophora</taxon>
        <taxon>Helicina</taxon>
        <taxon>Arionoidea</taxon>
        <taxon>Arionidae</taxon>
        <taxon>Arion</taxon>
    </lineage>
</organism>
<protein>
    <submittedName>
        <fullName evidence="2">Uncharacterized protein</fullName>
    </submittedName>
</protein>
<sequence>VDVMLELNKHRSRKQSILLQETTDDELLQIATTTTDESHVIHELLLHIWLYLMTLGGNLSVVVSVSE</sequence>
<gene>
    <name evidence="2" type="primary">ORF97500</name>
</gene>
<name>A0A0B7A537_9EUPU</name>
<feature type="non-terminal residue" evidence="2">
    <location>
        <position position="1"/>
    </location>
</feature>
<dbReference type="EMBL" id="HACG01029033">
    <property type="protein sequence ID" value="CEK75898.1"/>
    <property type="molecule type" value="Transcribed_RNA"/>
</dbReference>